<gene>
    <name evidence="2" type="ordered locus">Theam_0532</name>
</gene>
<dbReference type="EMBL" id="CP002444">
    <property type="protein sequence ID" value="ADU96504.1"/>
    <property type="molecule type" value="Genomic_DNA"/>
</dbReference>
<evidence type="ECO:0000313" key="3">
    <source>
        <dbReference type="Proteomes" id="UP000006362"/>
    </source>
</evidence>
<organism evidence="2 3">
    <name type="scientific">Thermovibrio ammonificans (strain DSM 15698 / JCM 12110 / HB-1)</name>
    <dbReference type="NCBI Taxonomy" id="648996"/>
    <lineage>
        <taxon>Bacteria</taxon>
        <taxon>Pseudomonadati</taxon>
        <taxon>Aquificota</taxon>
        <taxon>Aquificia</taxon>
        <taxon>Desulfurobacteriales</taxon>
        <taxon>Desulfurobacteriaceae</taxon>
        <taxon>Thermovibrio</taxon>
    </lineage>
</organism>
<dbReference type="RefSeq" id="WP_013537290.1">
    <property type="nucleotide sequence ID" value="NC_014926.1"/>
</dbReference>
<reference evidence="2" key="1">
    <citation type="submission" date="2011-01" db="EMBL/GenBank/DDBJ databases">
        <title>Complete sequence of chromosome of Thermovibrio ammonificans HB-1.</title>
        <authorList>
            <consortium name="US DOE Joint Genome Institute"/>
            <person name="Lucas S."/>
            <person name="Copeland A."/>
            <person name="Lapidus A."/>
            <person name="Cheng J.-F."/>
            <person name="Goodwin L."/>
            <person name="Pitluck S."/>
            <person name="Davenport K."/>
            <person name="Detter J.C."/>
            <person name="Han C."/>
            <person name="Tapia R."/>
            <person name="Land M."/>
            <person name="Hauser L."/>
            <person name="Kyrpides N."/>
            <person name="Ivanova N."/>
            <person name="Ovchinnikova G."/>
            <person name="Vetriani C."/>
            <person name="Woyke T."/>
        </authorList>
    </citation>
    <scope>NUCLEOTIDE SEQUENCE [LARGE SCALE GENOMIC DNA]</scope>
    <source>
        <strain evidence="2">HB-1</strain>
    </source>
</reference>
<dbReference type="KEGG" id="tam:Theam_0532"/>
<dbReference type="STRING" id="648996.Theam_0532"/>
<feature type="chain" id="PRO_5003231284" description="Lipoprotein" evidence="1">
    <location>
        <begin position="24"/>
        <end position="147"/>
    </location>
</feature>
<evidence type="ECO:0000256" key="1">
    <source>
        <dbReference type="SAM" id="SignalP"/>
    </source>
</evidence>
<accession>E8T5M9</accession>
<keyword evidence="1" id="KW-0732">Signal</keyword>
<sequence>MSRRLLFLAFAVFLASCGSTTVSSEKTLKTFKEEAAGVKGKEKKYRMGYIPTPPSYVEGKKTCSSIYVEVGKRRLKLCNITRAVVEFTVLSNCSKKKVTGSLKPLSCEEIAVEELVGRGNRCIFTVEARNRKNGCLQKINVVWEGMK</sequence>
<dbReference type="AlphaFoldDB" id="E8T5M9"/>
<dbReference type="Proteomes" id="UP000006362">
    <property type="component" value="Chromosome"/>
</dbReference>
<dbReference type="HOGENOM" id="CLU_1767170_0_0_0"/>
<evidence type="ECO:0000313" key="2">
    <source>
        <dbReference type="EMBL" id="ADU96504.1"/>
    </source>
</evidence>
<dbReference type="PROSITE" id="PS51257">
    <property type="entry name" value="PROKAR_LIPOPROTEIN"/>
    <property type="match status" value="1"/>
</dbReference>
<protein>
    <recommendedName>
        <fullName evidence="4">Lipoprotein</fullName>
    </recommendedName>
</protein>
<feature type="signal peptide" evidence="1">
    <location>
        <begin position="1"/>
        <end position="23"/>
    </location>
</feature>
<evidence type="ECO:0008006" key="4">
    <source>
        <dbReference type="Google" id="ProtNLM"/>
    </source>
</evidence>
<proteinExistence type="predicted"/>
<keyword evidence="3" id="KW-1185">Reference proteome</keyword>
<name>E8T5M9_THEA1</name>